<evidence type="ECO:0000313" key="1">
    <source>
        <dbReference type="EMBL" id="MEI5613825.1"/>
    </source>
</evidence>
<dbReference type="Proteomes" id="UP001365781">
    <property type="component" value="Unassembled WGS sequence"/>
</dbReference>
<organism evidence="1 2">
    <name type="scientific">Streptomyces brasiliscabiei</name>
    <dbReference type="NCBI Taxonomy" id="2736302"/>
    <lineage>
        <taxon>Bacteria</taxon>
        <taxon>Bacillati</taxon>
        <taxon>Actinomycetota</taxon>
        <taxon>Actinomycetes</taxon>
        <taxon>Kitasatosporales</taxon>
        <taxon>Streptomycetaceae</taxon>
        <taxon>Streptomyces</taxon>
    </lineage>
</organism>
<proteinExistence type="predicted"/>
<protein>
    <recommendedName>
        <fullName evidence="3">V-type ATP synthase subunit E</fullName>
    </recommendedName>
</protein>
<reference evidence="1 2" key="1">
    <citation type="submission" date="2024-03" db="EMBL/GenBank/DDBJ databases">
        <title>First Report of Pectobacterium brasiliscabiei causing potato scab in china.</title>
        <authorList>
            <person name="Handique U."/>
        </authorList>
    </citation>
    <scope>NUCLEOTIDE SEQUENCE [LARGE SCALE GENOMIC DNA]</scope>
    <source>
        <strain evidence="1 2">ZRIMU1503</strain>
    </source>
</reference>
<evidence type="ECO:0000313" key="2">
    <source>
        <dbReference type="Proteomes" id="UP001365781"/>
    </source>
</evidence>
<sequence length="175" mass="18808">MRPTAPTRAADALDPVRAELIRAARADAQALSARAATEAAAVLDRASAEAGAILDEARRQGETDGATASRELLLRARRGARSRTLSARREAYDDLRGAIAERAGELRRRDDYADLRGRLERLVRALLGPGAEVTEPPEGGVVGRAPGRRVDLSLNALADRALDRLGGEVRDLWEP</sequence>
<comment type="caution">
    <text evidence="1">The sequence shown here is derived from an EMBL/GenBank/DDBJ whole genome shotgun (WGS) entry which is preliminary data.</text>
</comment>
<dbReference type="EMBL" id="JBBAYM010000025">
    <property type="protein sequence ID" value="MEI5613825.1"/>
    <property type="molecule type" value="Genomic_DNA"/>
</dbReference>
<accession>A0ABU8GNU2</accession>
<evidence type="ECO:0008006" key="3">
    <source>
        <dbReference type="Google" id="ProtNLM"/>
    </source>
</evidence>
<name>A0ABU8GNU2_9ACTN</name>
<dbReference type="RefSeq" id="WP_336540484.1">
    <property type="nucleotide sequence ID" value="NZ_JBBAYL010000017.1"/>
</dbReference>
<keyword evidence="2" id="KW-1185">Reference proteome</keyword>
<gene>
    <name evidence="1" type="ORF">WB403_32235</name>
</gene>